<dbReference type="AlphaFoldDB" id="A0A8X6X4B5"/>
<evidence type="ECO:0000313" key="3">
    <source>
        <dbReference type="Proteomes" id="UP000886998"/>
    </source>
</evidence>
<comment type="caution">
    <text evidence="2">The sequence shown here is derived from an EMBL/GenBank/DDBJ whole genome shotgun (WGS) entry which is preliminary data.</text>
</comment>
<keyword evidence="3" id="KW-1185">Reference proteome</keyword>
<protein>
    <submittedName>
        <fullName evidence="2">Uncharacterized protein</fullName>
    </submittedName>
</protein>
<organism evidence="2 3">
    <name type="scientific">Trichonephila inaurata madagascariensis</name>
    <dbReference type="NCBI Taxonomy" id="2747483"/>
    <lineage>
        <taxon>Eukaryota</taxon>
        <taxon>Metazoa</taxon>
        <taxon>Ecdysozoa</taxon>
        <taxon>Arthropoda</taxon>
        <taxon>Chelicerata</taxon>
        <taxon>Arachnida</taxon>
        <taxon>Araneae</taxon>
        <taxon>Araneomorphae</taxon>
        <taxon>Entelegynae</taxon>
        <taxon>Araneoidea</taxon>
        <taxon>Nephilidae</taxon>
        <taxon>Trichonephila</taxon>
        <taxon>Trichonephila inaurata</taxon>
    </lineage>
</organism>
<dbReference type="EMBL" id="BMAV01005529">
    <property type="protein sequence ID" value="GFY46655.1"/>
    <property type="molecule type" value="Genomic_DNA"/>
</dbReference>
<evidence type="ECO:0000313" key="2">
    <source>
        <dbReference type="EMBL" id="GFY46655.1"/>
    </source>
</evidence>
<gene>
    <name evidence="2" type="ORF">TNIN_259551</name>
</gene>
<keyword evidence="1" id="KW-0472">Membrane</keyword>
<name>A0A8X6X4B5_9ARAC</name>
<keyword evidence="1" id="KW-1133">Transmembrane helix</keyword>
<evidence type="ECO:0000256" key="1">
    <source>
        <dbReference type="SAM" id="Phobius"/>
    </source>
</evidence>
<accession>A0A8X6X4B5</accession>
<sequence length="262" mass="29610">MSDYSGNLDFSPTRQAKIAACEKLRDTVTGISALHRSLLDESLASSPTHRNSFSEIYRMSTQAMAMKKEEMATTILNCRCIFTAFHCSFSFFSLFFFTDYDMELPTDQATIMDYTQSVLLPSSGSSTPQVSHCYSLQLCNADIRKHTIMHTGVTHTLNSLAPYMEEENLEMQELIQKQTYLKERLDAAVSEFNTLPHCNTSGCSIHGTPFNLPTKVNSSEFPGLSKVNPIKKKESVDEFISPNSRHTHKLSKNLYLKFRNLT</sequence>
<dbReference type="Proteomes" id="UP000886998">
    <property type="component" value="Unassembled WGS sequence"/>
</dbReference>
<proteinExistence type="predicted"/>
<feature type="transmembrane region" description="Helical" evidence="1">
    <location>
        <begin position="76"/>
        <end position="97"/>
    </location>
</feature>
<reference evidence="2" key="1">
    <citation type="submission" date="2020-08" db="EMBL/GenBank/DDBJ databases">
        <title>Multicomponent nature underlies the extraordinary mechanical properties of spider dragline silk.</title>
        <authorList>
            <person name="Kono N."/>
            <person name="Nakamura H."/>
            <person name="Mori M."/>
            <person name="Yoshida Y."/>
            <person name="Ohtoshi R."/>
            <person name="Malay A.D."/>
            <person name="Moran D.A.P."/>
            <person name="Tomita M."/>
            <person name="Numata K."/>
            <person name="Arakawa K."/>
        </authorList>
    </citation>
    <scope>NUCLEOTIDE SEQUENCE</scope>
</reference>
<keyword evidence="1" id="KW-0812">Transmembrane</keyword>